<dbReference type="InterPro" id="IPR011032">
    <property type="entry name" value="GroES-like_sf"/>
</dbReference>
<proteinExistence type="predicted"/>
<dbReference type="Gene3D" id="3.40.50.720">
    <property type="entry name" value="NAD(P)-binding Rossmann-like Domain"/>
    <property type="match status" value="1"/>
</dbReference>
<protein>
    <recommendedName>
        <fullName evidence="2">Enoyl reductase (ER) domain-containing protein</fullName>
    </recommendedName>
</protein>
<dbReference type="SMART" id="SM00829">
    <property type="entry name" value="PKS_ER"/>
    <property type="match status" value="1"/>
</dbReference>
<organism evidence="3">
    <name type="scientific">marine metagenome</name>
    <dbReference type="NCBI Taxonomy" id="408172"/>
    <lineage>
        <taxon>unclassified sequences</taxon>
        <taxon>metagenomes</taxon>
        <taxon>ecological metagenomes</taxon>
    </lineage>
</organism>
<name>A0A381NL70_9ZZZZ</name>
<evidence type="ECO:0000313" key="3">
    <source>
        <dbReference type="EMBL" id="SUZ54558.1"/>
    </source>
</evidence>
<dbReference type="PANTHER" id="PTHR43205">
    <property type="entry name" value="PROSTAGLANDIN REDUCTASE"/>
    <property type="match status" value="1"/>
</dbReference>
<dbReference type="Pfam" id="PF16884">
    <property type="entry name" value="ADH_N_2"/>
    <property type="match status" value="1"/>
</dbReference>
<feature type="domain" description="Enoyl reductase (ER)" evidence="2">
    <location>
        <begin position="20"/>
        <end position="336"/>
    </location>
</feature>
<sequence>MSLQINRQVVLASRPNGKPQANNFTIAEAPIPAPEDGQVLSKTIYLSLDPYMRGRMNAGKSYADPVEIDEVMSGGTVGQVIESKNSGFSAGDFVFGYGGWQEFWLQDGKKLKKVDPQLAPISTATGVLGMPGVTAYTGLLNIGQPKKGETVVVAAASGAVGSVVGQIARIKGTRVVGIAGTPEKCEFVTEELGFDACVNHSRQDFAENLKSACPNGIDVYFENVGGKVFEKVLPLLNNFSRIPVCGIISSYNATQLPAGPNLTPLLMRNILVKRLTFRGFIVWDFDSQEEEALTQLSNWIKEGKIRYREDIVDGLENAPEAFMGLLEGKNFGKLVVRVSDEPAG</sequence>
<evidence type="ECO:0000259" key="2">
    <source>
        <dbReference type="SMART" id="SM00829"/>
    </source>
</evidence>
<dbReference type="SUPFAM" id="SSF50129">
    <property type="entry name" value="GroES-like"/>
    <property type="match status" value="2"/>
</dbReference>
<dbReference type="CDD" id="cd05288">
    <property type="entry name" value="PGDH"/>
    <property type="match status" value="1"/>
</dbReference>
<dbReference type="InterPro" id="IPR036291">
    <property type="entry name" value="NAD(P)-bd_dom_sf"/>
</dbReference>
<dbReference type="EMBL" id="UINC01000395">
    <property type="protein sequence ID" value="SUZ54558.1"/>
    <property type="molecule type" value="Genomic_DNA"/>
</dbReference>
<keyword evidence="1" id="KW-0560">Oxidoreductase</keyword>
<dbReference type="AlphaFoldDB" id="A0A381NL70"/>
<dbReference type="InterPro" id="IPR013149">
    <property type="entry name" value="ADH-like_C"/>
</dbReference>
<dbReference type="GO" id="GO:0016628">
    <property type="term" value="F:oxidoreductase activity, acting on the CH-CH group of donors, NAD or NADP as acceptor"/>
    <property type="evidence" value="ECO:0007669"/>
    <property type="project" value="InterPro"/>
</dbReference>
<reference evidence="3" key="1">
    <citation type="submission" date="2018-05" db="EMBL/GenBank/DDBJ databases">
        <authorList>
            <person name="Lanie J.A."/>
            <person name="Ng W.-L."/>
            <person name="Kazmierczak K.M."/>
            <person name="Andrzejewski T.M."/>
            <person name="Davidsen T.M."/>
            <person name="Wayne K.J."/>
            <person name="Tettelin H."/>
            <person name="Glass J.I."/>
            <person name="Rusch D."/>
            <person name="Podicherti R."/>
            <person name="Tsui H.-C.T."/>
            <person name="Winkler M.E."/>
        </authorList>
    </citation>
    <scope>NUCLEOTIDE SEQUENCE</scope>
</reference>
<dbReference type="SUPFAM" id="SSF51735">
    <property type="entry name" value="NAD(P)-binding Rossmann-fold domains"/>
    <property type="match status" value="1"/>
</dbReference>
<dbReference type="InterPro" id="IPR041694">
    <property type="entry name" value="ADH_N_2"/>
</dbReference>
<dbReference type="InterPro" id="IPR045010">
    <property type="entry name" value="MDR_fam"/>
</dbReference>
<dbReference type="PANTHER" id="PTHR43205:SF7">
    <property type="entry name" value="PROSTAGLANDIN REDUCTASE 1"/>
    <property type="match status" value="1"/>
</dbReference>
<gene>
    <name evidence="3" type="ORF">METZ01_LOCUS7412</name>
</gene>
<dbReference type="InterPro" id="IPR020843">
    <property type="entry name" value="ER"/>
</dbReference>
<dbReference type="Gene3D" id="3.90.180.10">
    <property type="entry name" value="Medium-chain alcohol dehydrogenases, catalytic domain"/>
    <property type="match status" value="1"/>
</dbReference>
<accession>A0A381NL70</accession>
<dbReference type="Pfam" id="PF00107">
    <property type="entry name" value="ADH_zinc_N"/>
    <property type="match status" value="1"/>
</dbReference>
<dbReference type="FunFam" id="3.40.50.720:FF:000121">
    <property type="entry name" value="Prostaglandin reductase 2"/>
    <property type="match status" value="1"/>
</dbReference>
<evidence type="ECO:0000256" key="1">
    <source>
        <dbReference type="ARBA" id="ARBA00023002"/>
    </source>
</evidence>